<dbReference type="EMBL" id="JADQTO010000023">
    <property type="protein sequence ID" value="MBG0566796.1"/>
    <property type="molecule type" value="Genomic_DNA"/>
</dbReference>
<dbReference type="Proteomes" id="UP000598146">
    <property type="component" value="Unassembled WGS sequence"/>
</dbReference>
<accession>A0A931CGI2</accession>
<feature type="transmembrane region" description="Helical" evidence="1">
    <location>
        <begin position="239"/>
        <end position="257"/>
    </location>
</feature>
<protein>
    <submittedName>
        <fullName evidence="2">ABC transporter permease subunit</fullName>
    </submittedName>
</protein>
<evidence type="ECO:0000313" key="3">
    <source>
        <dbReference type="Proteomes" id="UP000598146"/>
    </source>
</evidence>
<feature type="transmembrane region" description="Helical" evidence="1">
    <location>
        <begin position="211"/>
        <end position="232"/>
    </location>
</feature>
<keyword evidence="3" id="KW-1185">Reference proteome</keyword>
<dbReference type="GO" id="GO:0005886">
    <property type="term" value="C:plasma membrane"/>
    <property type="evidence" value="ECO:0007669"/>
    <property type="project" value="UniProtKB-SubCell"/>
</dbReference>
<name>A0A931CGI2_9ACTN</name>
<feature type="transmembrane region" description="Helical" evidence="1">
    <location>
        <begin position="309"/>
        <end position="329"/>
    </location>
</feature>
<proteinExistence type="predicted"/>
<dbReference type="AlphaFoldDB" id="A0A931CGI2"/>
<keyword evidence="1" id="KW-1133">Transmembrane helix</keyword>
<feature type="transmembrane region" description="Helical" evidence="1">
    <location>
        <begin position="118"/>
        <end position="138"/>
    </location>
</feature>
<gene>
    <name evidence="2" type="ORF">I4J89_35655</name>
</gene>
<evidence type="ECO:0000313" key="2">
    <source>
        <dbReference type="EMBL" id="MBG0566796.1"/>
    </source>
</evidence>
<sequence length="335" mass="36374">MSLARAESRRLFKRRFTKLLMVGVLLILAAVAAGTYLSNQKVSAGQIAEAKAEANRDYQAGLVSAEQEKQKCLAAEGTPEIQNWGGSCENIYTPSPEDYDYVWYMPASFELRQEFPDMISVFAVVLAAAAFLIGASFVGSEWNSGGMMNLLLWRPQRLRVLGTKMAVFLGWLTGVSLLLAAVWTGVFQLIAQFRGTTDRMTSGVWQSFGLMGLRGLALIVVAGALGFAMASLGRHTGMALGALIGIGAVQIGVYVMAQLAGAKYPDVFLAPLWLFAWLYKEFVVEDYTSCDYSSTGGCELDQFTMTWQVAGTGTAVLVVLVVGAAMWTMRSRDIT</sequence>
<comment type="caution">
    <text evidence="2">The sequence shown here is derived from an EMBL/GenBank/DDBJ whole genome shotgun (WGS) entry which is preliminary data.</text>
</comment>
<evidence type="ECO:0000256" key="1">
    <source>
        <dbReference type="SAM" id="Phobius"/>
    </source>
</evidence>
<dbReference type="GO" id="GO:0140359">
    <property type="term" value="F:ABC-type transporter activity"/>
    <property type="evidence" value="ECO:0007669"/>
    <property type="project" value="InterPro"/>
</dbReference>
<keyword evidence="1" id="KW-0472">Membrane</keyword>
<reference evidence="2" key="1">
    <citation type="submission" date="2020-11" db="EMBL/GenBank/DDBJ databases">
        <title>Isolation and identification of active actinomycetes.</title>
        <authorList>
            <person name="Sun X."/>
        </authorList>
    </citation>
    <scope>NUCLEOTIDE SEQUENCE</scope>
    <source>
        <strain evidence="2">NEAU-A11</strain>
    </source>
</reference>
<dbReference type="RefSeq" id="WP_196418578.1">
    <property type="nucleotide sequence ID" value="NZ_JADQTO010000023.1"/>
</dbReference>
<feature type="transmembrane region" description="Helical" evidence="1">
    <location>
        <begin position="166"/>
        <end position="191"/>
    </location>
</feature>
<keyword evidence="1" id="KW-0812">Transmembrane</keyword>
<organism evidence="2 3">
    <name type="scientific">Actinoplanes aureus</name>
    <dbReference type="NCBI Taxonomy" id="2792083"/>
    <lineage>
        <taxon>Bacteria</taxon>
        <taxon>Bacillati</taxon>
        <taxon>Actinomycetota</taxon>
        <taxon>Actinomycetes</taxon>
        <taxon>Micromonosporales</taxon>
        <taxon>Micromonosporaceae</taxon>
        <taxon>Actinoplanes</taxon>
    </lineage>
</organism>